<dbReference type="EMBL" id="QFOI01000241">
    <property type="protein sequence ID" value="PZP46037.1"/>
    <property type="molecule type" value="Genomic_DNA"/>
</dbReference>
<dbReference type="InterPro" id="IPR020018">
    <property type="entry name" value="Motility-assoc_lipoprot_GldH"/>
</dbReference>
<evidence type="ECO:0000313" key="2">
    <source>
        <dbReference type="Proteomes" id="UP000249645"/>
    </source>
</evidence>
<dbReference type="AlphaFoldDB" id="A0A2W5EWT0"/>
<sequence length="156" mass="17731">MLKKIASVILLATLVLLVSCKYKVGFYEKTVVVPGNEWGSGFRPSFTIEITDTSTAYNIYVIVRHTDAYHYNNLWINFTSIAPRSVAETQKLNLKLGDNTKWLGSSMDDIVEHRILVNRNPVKLHAGKYVFMLQNIMREDPLAEIMNVGIRVAKVE</sequence>
<dbReference type="PROSITE" id="PS51257">
    <property type="entry name" value="PROKAR_LIPOPROTEIN"/>
    <property type="match status" value="1"/>
</dbReference>
<dbReference type="Proteomes" id="UP000249645">
    <property type="component" value="Unassembled WGS sequence"/>
</dbReference>
<accession>A0A2W5EWT0</accession>
<evidence type="ECO:0008006" key="3">
    <source>
        <dbReference type="Google" id="ProtNLM"/>
    </source>
</evidence>
<dbReference type="Pfam" id="PF14109">
    <property type="entry name" value="GldH_lipo"/>
    <property type="match status" value="1"/>
</dbReference>
<dbReference type="NCBIfam" id="TIGR03511">
    <property type="entry name" value="GldH_lipo"/>
    <property type="match status" value="1"/>
</dbReference>
<name>A0A2W5EWT0_9SPHI</name>
<evidence type="ECO:0000313" key="1">
    <source>
        <dbReference type="EMBL" id="PZP46037.1"/>
    </source>
</evidence>
<comment type="caution">
    <text evidence="1">The sequence shown here is derived from an EMBL/GenBank/DDBJ whole genome shotgun (WGS) entry which is preliminary data.</text>
</comment>
<reference evidence="1 2" key="1">
    <citation type="submission" date="2017-11" db="EMBL/GenBank/DDBJ databases">
        <title>Infants hospitalized years apart are colonized by the same room-sourced microbial strains.</title>
        <authorList>
            <person name="Brooks B."/>
            <person name="Olm M.R."/>
            <person name="Firek B.A."/>
            <person name="Baker R."/>
            <person name="Thomas B.C."/>
            <person name="Morowitz M.J."/>
            <person name="Banfield J.F."/>
        </authorList>
    </citation>
    <scope>NUCLEOTIDE SEQUENCE [LARGE SCALE GENOMIC DNA]</scope>
    <source>
        <strain evidence="1">S2_009_000_R2_76</strain>
    </source>
</reference>
<proteinExistence type="predicted"/>
<gene>
    <name evidence="1" type="ORF">DI598_12575</name>
</gene>
<organism evidence="1 2">
    <name type="scientific">Pseudopedobacter saltans</name>
    <dbReference type="NCBI Taxonomy" id="151895"/>
    <lineage>
        <taxon>Bacteria</taxon>
        <taxon>Pseudomonadati</taxon>
        <taxon>Bacteroidota</taxon>
        <taxon>Sphingobacteriia</taxon>
        <taxon>Sphingobacteriales</taxon>
        <taxon>Sphingobacteriaceae</taxon>
        <taxon>Pseudopedobacter</taxon>
    </lineage>
</organism>
<protein>
    <recommendedName>
        <fullName evidence="3">Gliding motility lipoprotein GldH</fullName>
    </recommendedName>
</protein>